<proteinExistence type="predicted"/>
<dbReference type="Proteomes" id="UP000228964">
    <property type="component" value="Unassembled WGS sequence"/>
</dbReference>
<dbReference type="AlphaFoldDB" id="A0A2M6WQE0"/>
<evidence type="ECO:0000313" key="1">
    <source>
        <dbReference type="EMBL" id="PIT94954.1"/>
    </source>
</evidence>
<gene>
    <name evidence="1" type="ORF">COT96_02295</name>
</gene>
<comment type="caution">
    <text evidence="1">The sequence shown here is derived from an EMBL/GenBank/DDBJ whole genome shotgun (WGS) entry which is preliminary data.</text>
</comment>
<dbReference type="PROSITE" id="PS51257">
    <property type="entry name" value="PROKAR_LIPOPROTEIN"/>
    <property type="match status" value="1"/>
</dbReference>
<accession>A0A2M6WQE0</accession>
<dbReference type="EMBL" id="PFAO01000056">
    <property type="protein sequence ID" value="PIT94954.1"/>
    <property type="molecule type" value="Genomic_DNA"/>
</dbReference>
<organism evidence="1 2">
    <name type="scientific">Candidatus Falkowbacteria bacterium CG10_big_fil_rev_8_21_14_0_10_38_22</name>
    <dbReference type="NCBI Taxonomy" id="1974564"/>
    <lineage>
        <taxon>Bacteria</taxon>
        <taxon>Candidatus Falkowiibacteriota</taxon>
    </lineage>
</organism>
<protein>
    <submittedName>
        <fullName evidence="1">Uncharacterized protein</fullName>
    </submittedName>
</protein>
<name>A0A2M6WQE0_9BACT</name>
<sequence length="200" mass="22959">MIKFLILLILPLLFAGCSISKNLNFTLDNEKNNRSTLVSNINANKMLASATVLSYTDVINENSFVQKKNSDGEMEKRSIYRGKNVRWKAKIASRYSQIDGIKFCIIDDSHQNVDTHSNCDWFWLFPNNLATENSPEALVGWDGYWPKYMFKTYSGLNPEKIDWDKDVFLISGEVEDIDLGIDYFDRPVPTIVATKIEKIN</sequence>
<evidence type="ECO:0000313" key="2">
    <source>
        <dbReference type="Proteomes" id="UP000228964"/>
    </source>
</evidence>
<reference evidence="2" key="1">
    <citation type="submission" date="2017-09" db="EMBL/GenBank/DDBJ databases">
        <title>Depth-based differentiation of microbial function through sediment-hosted aquifers and enrichment of novel symbionts in the deep terrestrial subsurface.</title>
        <authorList>
            <person name="Probst A.J."/>
            <person name="Ladd B."/>
            <person name="Jarett J.K."/>
            <person name="Geller-Mcgrath D.E."/>
            <person name="Sieber C.M.K."/>
            <person name="Emerson J.B."/>
            <person name="Anantharaman K."/>
            <person name="Thomas B.C."/>
            <person name="Malmstrom R."/>
            <person name="Stieglmeier M."/>
            <person name="Klingl A."/>
            <person name="Woyke T."/>
            <person name="Ryan C.M."/>
            <person name="Banfield J.F."/>
        </authorList>
    </citation>
    <scope>NUCLEOTIDE SEQUENCE [LARGE SCALE GENOMIC DNA]</scope>
</reference>